<sequence>MQEPCLVNGFNSLEPVSYDNPDATSHCGWTTKDRIVLRTLKAAPSLEVLFDLKDTNTTFNNVYENNALSLMQGTLWKMSPPLWELREMGIPWATPGTENYLHRLPVIDEQTPTVTAENYLCHYEYEICVLARLIGHLFSYKNLHENGMAISAIHDALVRIWTFCRIFGCGKYHQADWEGQQEWLAGGVRANGLTGSFSFGWESSEVLALAPEGFGRGNSSGLSIRQTKIMQSVWRRLQQRLRHKVEQDFAIRPPRGWNSGDVDTWVSYILTLGLAAVDCLLLSNNPLQEAEDLGWVPTPAAIPPAGFLQDACTRWLNHLLVRQPSVRHRVSLPS</sequence>
<evidence type="ECO:0000313" key="1">
    <source>
        <dbReference type="EMBL" id="KAF9884095.1"/>
    </source>
</evidence>
<reference evidence="1" key="2">
    <citation type="submission" date="2020-02" db="EMBL/GenBank/DDBJ databases">
        <authorList>
            <person name="Gilchrist C.L.M."/>
            <person name="Chooi Y.-H."/>
        </authorList>
    </citation>
    <scope>NUCLEOTIDE SEQUENCE</scope>
    <source>
        <strain evidence="1">MST-FP2251</strain>
    </source>
</reference>
<reference evidence="1" key="1">
    <citation type="journal article" date="2019" name="Beilstein J. Org. Chem.">
        <title>Nanangenines: drimane sesquiterpenoids as the dominant metabolite cohort of a novel Australian fungus, Aspergillus nanangensis.</title>
        <authorList>
            <person name="Lacey H.J."/>
            <person name="Gilchrist C.L.M."/>
            <person name="Crombie A."/>
            <person name="Kalaitzis J.A."/>
            <person name="Vuong D."/>
            <person name="Rutledge P.J."/>
            <person name="Turner P."/>
            <person name="Pitt J.I."/>
            <person name="Lacey E."/>
            <person name="Chooi Y.H."/>
            <person name="Piggott A.M."/>
        </authorList>
    </citation>
    <scope>NUCLEOTIDE SEQUENCE</scope>
    <source>
        <strain evidence="1">MST-FP2251</strain>
    </source>
</reference>
<proteinExistence type="predicted"/>
<name>A0AAD4GP52_ASPNN</name>
<dbReference type="AlphaFoldDB" id="A0AAD4GP52"/>
<comment type="caution">
    <text evidence="1">The sequence shown here is derived from an EMBL/GenBank/DDBJ whole genome shotgun (WGS) entry which is preliminary data.</text>
</comment>
<protein>
    <submittedName>
        <fullName evidence="1">Uncharacterized protein</fullName>
    </submittedName>
</protein>
<gene>
    <name evidence="1" type="ORF">FE257_002325</name>
</gene>
<dbReference type="EMBL" id="VCAU01000135">
    <property type="protein sequence ID" value="KAF9884095.1"/>
    <property type="molecule type" value="Genomic_DNA"/>
</dbReference>
<dbReference type="Proteomes" id="UP001194746">
    <property type="component" value="Unassembled WGS sequence"/>
</dbReference>
<evidence type="ECO:0000313" key="2">
    <source>
        <dbReference type="Proteomes" id="UP001194746"/>
    </source>
</evidence>
<organism evidence="1 2">
    <name type="scientific">Aspergillus nanangensis</name>
    <dbReference type="NCBI Taxonomy" id="2582783"/>
    <lineage>
        <taxon>Eukaryota</taxon>
        <taxon>Fungi</taxon>
        <taxon>Dikarya</taxon>
        <taxon>Ascomycota</taxon>
        <taxon>Pezizomycotina</taxon>
        <taxon>Eurotiomycetes</taxon>
        <taxon>Eurotiomycetidae</taxon>
        <taxon>Eurotiales</taxon>
        <taxon>Aspergillaceae</taxon>
        <taxon>Aspergillus</taxon>
        <taxon>Aspergillus subgen. Circumdati</taxon>
    </lineage>
</organism>
<keyword evidence="2" id="KW-1185">Reference proteome</keyword>
<accession>A0AAD4GP52</accession>